<organism evidence="2 3">
    <name type="scientific">Sanguibacter suaedae</name>
    <dbReference type="NCBI Taxonomy" id="2795737"/>
    <lineage>
        <taxon>Bacteria</taxon>
        <taxon>Bacillati</taxon>
        <taxon>Actinomycetota</taxon>
        <taxon>Actinomycetes</taxon>
        <taxon>Micrococcales</taxon>
        <taxon>Sanguibacteraceae</taxon>
        <taxon>Sanguibacter</taxon>
    </lineage>
</organism>
<name>A0A934IB10_9MICO</name>
<gene>
    <name evidence="2" type="ORF">JAV76_06140</name>
</gene>
<keyword evidence="3" id="KW-1185">Reference proteome</keyword>
<evidence type="ECO:0000313" key="3">
    <source>
        <dbReference type="Proteomes" id="UP000602087"/>
    </source>
</evidence>
<evidence type="ECO:0000256" key="1">
    <source>
        <dbReference type="SAM" id="MobiDB-lite"/>
    </source>
</evidence>
<proteinExistence type="predicted"/>
<dbReference type="EMBL" id="JAEINH010000004">
    <property type="protein sequence ID" value="MBI9114591.1"/>
    <property type="molecule type" value="Genomic_DNA"/>
</dbReference>
<dbReference type="Proteomes" id="UP000602087">
    <property type="component" value="Unassembled WGS sequence"/>
</dbReference>
<feature type="compositionally biased region" description="Low complexity" evidence="1">
    <location>
        <begin position="59"/>
        <end position="79"/>
    </location>
</feature>
<evidence type="ECO:0000313" key="2">
    <source>
        <dbReference type="EMBL" id="MBI9114591.1"/>
    </source>
</evidence>
<protein>
    <submittedName>
        <fullName evidence="2">Uncharacterized protein</fullName>
    </submittedName>
</protein>
<accession>A0A934IB10</accession>
<comment type="caution">
    <text evidence="2">The sequence shown here is derived from an EMBL/GenBank/DDBJ whole genome shotgun (WGS) entry which is preliminary data.</text>
</comment>
<dbReference type="AlphaFoldDB" id="A0A934IB10"/>
<feature type="region of interest" description="Disordered" evidence="1">
    <location>
        <begin position="56"/>
        <end position="81"/>
    </location>
</feature>
<reference evidence="2" key="1">
    <citation type="submission" date="2020-12" db="EMBL/GenBank/DDBJ databases">
        <title>Sanguibacter suaedae sp. nov., isolated from Suaeda aralocaspica.</title>
        <authorList>
            <person name="Ma Q."/>
        </authorList>
    </citation>
    <scope>NUCLEOTIDE SEQUENCE</scope>
    <source>
        <strain evidence="2">YZGR15</strain>
    </source>
</reference>
<dbReference type="RefSeq" id="WP_198733155.1">
    <property type="nucleotide sequence ID" value="NZ_JAEINH010000004.1"/>
</dbReference>
<sequence>MPRRLLLEGADLETLLLRVRAEMGPTARVVKAERVRSGGVAGFFAKERYELTVDVPDTGSAGPVRPGPAGAVRPGAPGSPQAPLSLPVQIVTPAAGAGAAGSGPAAPMGIEALLDAADAGDGAVAEDEVPVSTERDSFASVLDSVRQLAAQTRSEGGAAGPAAPEVLVEEATTPAQPVVAPVVEPPAVAPPVVLGKTVRPAEFVSVRTTGATLPELVDLGVPRRLLADLPPGQGRYTLSEVMSRVPRAPQVVREPASVVVVAGQGESVVEAAQVVARRLGVPDTSIALAGRLSPQTGFGPWVLTGMSARRLRAATVESEEPLVVALGVGADASDWSLASGLVGAFDPDQVWAAVEADRSVQDVRRWMRAVGQVRSFDAVAACRVATTSAPARVLELDVPVGLIDGVPASAPVWAATLSEHLADPVWD</sequence>